<reference evidence="8" key="2">
    <citation type="journal article" date="2020" name="Nat. Commun.">
        <title>Large-scale genome sequencing of mycorrhizal fungi provides insights into the early evolution of symbiotic traits.</title>
        <authorList>
            <person name="Miyauchi S."/>
            <person name="Kiss E."/>
            <person name="Kuo A."/>
            <person name="Drula E."/>
            <person name="Kohler A."/>
            <person name="Sanchez-Garcia M."/>
            <person name="Morin E."/>
            <person name="Andreopoulos B."/>
            <person name="Barry K.W."/>
            <person name="Bonito G."/>
            <person name="Buee M."/>
            <person name="Carver A."/>
            <person name="Chen C."/>
            <person name="Cichocki N."/>
            <person name="Clum A."/>
            <person name="Culley D."/>
            <person name="Crous P.W."/>
            <person name="Fauchery L."/>
            <person name="Girlanda M."/>
            <person name="Hayes R.D."/>
            <person name="Keri Z."/>
            <person name="LaButti K."/>
            <person name="Lipzen A."/>
            <person name="Lombard V."/>
            <person name="Magnuson J."/>
            <person name="Maillard F."/>
            <person name="Murat C."/>
            <person name="Nolan M."/>
            <person name="Ohm R.A."/>
            <person name="Pangilinan J."/>
            <person name="Pereira M.F."/>
            <person name="Perotto S."/>
            <person name="Peter M."/>
            <person name="Pfister S."/>
            <person name="Riley R."/>
            <person name="Sitrit Y."/>
            <person name="Stielow J.B."/>
            <person name="Szollosi G."/>
            <person name="Zifcakova L."/>
            <person name="Stursova M."/>
            <person name="Spatafora J.W."/>
            <person name="Tedersoo L."/>
            <person name="Vaario L.M."/>
            <person name="Yamada A."/>
            <person name="Yan M."/>
            <person name="Wang P."/>
            <person name="Xu J."/>
            <person name="Bruns T."/>
            <person name="Baldrian P."/>
            <person name="Vilgalys R."/>
            <person name="Dunand C."/>
            <person name="Henrissat B."/>
            <person name="Grigoriev I.V."/>
            <person name="Hibbett D."/>
            <person name="Nagy L.G."/>
            <person name="Martin F.M."/>
        </authorList>
    </citation>
    <scope>NUCLEOTIDE SEQUENCE</scope>
    <source>
        <strain evidence="8">Prilba</strain>
    </source>
</reference>
<evidence type="ECO:0000256" key="4">
    <source>
        <dbReference type="ARBA" id="ARBA00023002"/>
    </source>
</evidence>
<dbReference type="GO" id="GO:0005789">
    <property type="term" value="C:endoplasmic reticulum membrane"/>
    <property type="evidence" value="ECO:0007669"/>
    <property type="project" value="TreeGrafter"/>
</dbReference>
<sequence>MSTGPARPIIIVTGANNGVGFGICRRLLHGFLQNSPGDASPLFPRSGAAADEQEGIEYPCAAGLTLIMACRNRQRAEAARTKLLELFEDDVARLGSNFGDGGAARRHVEAFRKNLVIAVHLLDLASVQSTLAFADEVARTYPYVSHLVCNAGVAPFVGISWTLLFQQFCRDMLELNPFGLVTNPSYNVQRRAVMSDDGLGWTWQCNVFGHYILCRALEAKLAASRTGPGRVLWMSSLTVHTHTYDADDWQLVNSLHPYEGSKFQMDLICAEFSRRAGPSAPVRHFTVHPGAVDSSISAALDGGILTYLKIFMFYLSACAGVFFLQARWFGNLHYNISPWNGAAAAVYVCLAQLAFIPVFLSAARVPVTREKEQKDGALPVCLHSVTDRRGRNSVALTPFYAWPEYEEEAPRLVDRCERLYQSYVTAGGKLQQ</sequence>
<evidence type="ECO:0000256" key="1">
    <source>
        <dbReference type="ARBA" id="ARBA00022516"/>
    </source>
</evidence>
<dbReference type="InterPro" id="IPR051593">
    <property type="entry name" value="Ergosterol_Biosynth_ERG27"/>
</dbReference>
<organism evidence="8 9">
    <name type="scientific">Russula ochroleuca</name>
    <dbReference type="NCBI Taxonomy" id="152965"/>
    <lineage>
        <taxon>Eukaryota</taxon>
        <taxon>Fungi</taxon>
        <taxon>Dikarya</taxon>
        <taxon>Basidiomycota</taxon>
        <taxon>Agaricomycotina</taxon>
        <taxon>Agaricomycetes</taxon>
        <taxon>Russulales</taxon>
        <taxon>Russulaceae</taxon>
        <taxon>Russula</taxon>
    </lineage>
</organism>
<dbReference type="EMBL" id="WHVB01000003">
    <property type="protein sequence ID" value="KAF8485314.1"/>
    <property type="molecule type" value="Genomic_DNA"/>
</dbReference>
<keyword evidence="9" id="KW-1185">Reference proteome</keyword>
<evidence type="ECO:0000313" key="8">
    <source>
        <dbReference type="EMBL" id="KAF8485314.1"/>
    </source>
</evidence>
<dbReference type="AlphaFoldDB" id="A0A9P5N3N3"/>
<gene>
    <name evidence="8" type="ORF">DFH94DRAFT_663206</name>
</gene>
<evidence type="ECO:0000256" key="3">
    <source>
        <dbReference type="ARBA" id="ARBA00022955"/>
    </source>
</evidence>
<protein>
    <submittedName>
        <fullName evidence="8">NAD(P)-binding protein</fullName>
    </submittedName>
</protein>
<dbReference type="GO" id="GO:0006694">
    <property type="term" value="P:steroid biosynthetic process"/>
    <property type="evidence" value="ECO:0007669"/>
    <property type="project" value="UniProtKB-KW"/>
</dbReference>
<keyword evidence="3" id="KW-0752">Steroid biosynthesis</keyword>
<accession>A0A9P5N3N3</accession>
<evidence type="ECO:0000256" key="7">
    <source>
        <dbReference type="SAM" id="Phobius"/>
    </source>
</evidence>
<evidence type="ECO:0000256" key="6">
    <source>
        <dbReference type="ARBA" id="ARBA00023593"/>
    </source>
</evidence>
<keyword evidence="7" id="KW-0472">Membrane</keyword>
<keyword evidence="7" id="KW-1133">Transmembrane helix</keyword>
<dbReference type="GO" id="GO:0005811">
    <property type="term" value="C:lipid droplet"/>
    <property type="evidence" value="ECO:0007669"/>
    <property type="project" value="TreeGrafter"/>
</dbReference>
<dbReference type="SUPFAM" id="SSF51735">
    <property type="entry name" value="NAD(P)-binding Rossmann-fold domains"/>
    <property type="match status" value="1"/>
</dbReference>
<evidence type="ECO:0000313" key="9">
    <source>
        <dbReference type="Proteomes" id="UP000759537"/>
    </source>
</evidence>
<dbReference type="PANTHER" id="PTHR43647">
    <property type="entry name" value="DEHYDROGENASE"/>
    <property type="match status" value="1"/>
</dbReference>
<dbReference type="Proteomes" id="UP000759537">
    <property type="component" value="Unassembled WGS sequence"/>
</dbReference>
<keyword evidence="7" id="KW-0812">Transmembrane</keyword>
<comment type="similarity">
    <text evidence="6">Belongs to the short-chain dehydrogenases/reductases (SDR) family. ERG27 subfamily.</text>
</comment>
<feature type="transmembrane region" description="Helical" evidence="7">
    <location>
        <begin position="344"/>
        <end position="363"/>
    </location>
</feature>
<dbReference type="PANTHER" id="PTHR43647:SF1">
    <property type="entry name" value="3-KETO-STEROID REDUCTASE ERG27"/>
    <property type="match status" value="1"/>
</dbReference>
<evidence type="ECO:0000256" key="2">
    <source>
        <dbReference type="ARBA" id="ARBA00022857"/>
    </source>
</evidence>
<feature type="transmembrane region" description="Helical" evidence="7">
    <location>
        <begin position="140"/>
        <end position="165"/>
    </location>
</feature>
<feature type="transmembrane region" description="Helical" evidence="7">
    <location>
        <begin position="304"/>
        <end position="324"/>
    </location>
</feature>
<dbReference type="Gene3D" id="3.40.50.720">
    <property type="entry name" value="NAD(P)-binding Rossmann-like Domain"/>
    <property type="match status" value="1"/>
</dbReference>
<keyword evidence="1" id="KW-0444">Lipid biosynthesis</keyword>
<dbReference type="GO" id="GO:0000253">
    <property type="term" value="F:3-beta-hydroxysteroid 3-dehydrogenase (NADP+) activity"/>
    <property type="evidence" value="ECO:0007669"/>
    <property type="project" value="TreeGrafter"/>
</dbReference>
<proteinExistence type="inferred from homology"/>
<comment type="caution">
    <text evidence="8">The sequence shown here is derived from an EMBL/GenBank/DDBJ whole genome shotgun (WGS) entry which is preliminary data.</text>
</comment>
<name>A0A9P5N3N3_9AGAM</name>
<dbReference type="InterPro" id="IPR036291">
    <property type="entry name" value="NAD(P)-bd_dom_sf"/>
</dbReference>
<keyword evidence="5" id="KW-0443">Lipid metabolism</keyword>
<keyword evidence="2" id="KW-0521">NADP</keyword>
<dbReference type="OrthoDB" id="9989144at2759"/>
<evidence type="ECO:0000256" key="5">
    <source>
        <dbReference type="ARBA" id="ARBA00023098"/>
    </source>
</evidence>
<dbReference type="GO" id="GO:0005741">
    <property type="term" value="C:mitochondrial outer membrane"/>
    <property type="evidence" value="ECO:0007669"/>
    <property type="project" value="TreeGrafter"/>
</dbReference>
<reference evidence="8" key="1">
    <citation type="submission" date="2019-10" db="EMBL/GenBank/DDBJ databases">
        <authorList>
            <consortium name="DOE Joint Genome Institute"/>
            <person name="Kuo A."/>
            <person name="Miyauchi S."/>
            <person name="Kiss E."/>
            <person name="Drula E."/>
            <person name="Kohler A."/>
            <person name="Sanchez-Garcia M."/>
            <person name="Andreopoulos B."/>
            <person name="Barry K.W."/>
            <person name="Bonito G."/>
            <person name="Buee M."/>
            <person name="Carver A."/>
            <person name="Chen C."/>
            <person name="Cichocki N."/>
            <person name="Clum A."/>
            <person name="Culley D."/>
            <person name="Crous P.W."/>
            <person name="Fauchery L."/>
            <person name="Girlanda M."/>
            <person name="Hayes R."/>
            <person name="Keri Z."/>
            <person name="LaButti K."/>
            <person name="Lipzen A."/>
            <person name="Lombard V."/>
            <person name="Magnuson J."/>
            <person name="Maillard F."/>
            <person name="Morin E."/>
            <person name="Murat C."/>
            <person name="Nolan M."/>
            <person name="Ohm R."/>
            <person name="Pangilinan J."/>
            <person name="Pereira M."/>
            <person name="Perotto S."/>
            <person name="Peter M."/>
            <person name="Riley R."/>
            <person name="Sitrit Y."/>
            <person name="Stielow B."/>
            <person name="Szollosi G."/>
            <person name="Zifcakova L."/>
            <person name="Stursova M."/>
            <person name="Spatafora J.W."/>
            <person name="Tedersoo L."/>
            <person name="Vaario L.-M."/>
            <person name="Yamada A."/>
            <person name="Yan M."/>
            <person name="Wang P."/>
            <person name="Xu J."/>
            <person name="Bruns T."/>
            <person name="Baldrian P."/>
            <person name="Vilgalys R."/>
            <person name="Henrissat B."/>
            <person name="Grigoriev I.V."/>
            <person name="Hibbett D."/>
            <person name="Nagy L.G."/>
            <person name="Martin F.M."/>
        </authorList>
    </citation>
    <scope>NUCLEOTIDE SEQUENCE</scope>
    <source>
        <strain evidence="8">Prilba</strain>
    </source>
</reference>
<keyword evidence="4" id="KW-0560">Oxidoreductase</keyword>